<feature type="domain" description="PAS" evidence="8">
    <location>
        <begin position="346"/>
        <end position="397"/>
    </location>
</feature>
<feature type="region of interest" description="Disordered" evidence="7">
    <location>
        <begin position="77"/>
        <end position="136"/>
    </location>
</feature>
<dbReference type="AlphaFoldDB" id="A0A066VQ29"/>
<dbReference type="CDD" id="cd00130">
    <property type="entry name" value="PAS"/>
    <property type="match status" value="1"/>
</dbReference>
<evidence type="ECO:0000256" key="3">
    <source>
        <dbReference type="ARBA" id="ARBA00022833"/>
    </source>
</evidence>
<dbReference type="SUPFAM" id="SSF57716">
    <property type="entry name" value="Glucocorticoid receptor-like (DNA-binding domain)"/>
    <property type="match status" value="1"/>
</dbReference>
<feature type="compositionally biased region" description="Low complexity" evidence="7">
    <location>
        <begin position="694"/>
        <end position="703"/>
    </location>
</feature>
<feature type="compositionally biased region" description="Polar residues" evidence="7">
    <location>
        <begin position="907"/>
        <end position="918"/>
    </location>
</feature>
<keyword evidence="5" id="KW-0804">Transcription</keyword>
<evidence type="ECO:0000256" key="2">
    <source>
        <dbReference type="ARBA" id="ARBA00022771"/>
    </source>
</evidence>
<dbReference type="CDD" id="cd00202">
    <property type="entry name" value="ZnF_GATA"/>
    <property type="match status" value="1"/>
</dbReference>
<comment type="caution">
    <text evidence="10">The sequence shown here is derived from an EMBL/GenBank/DDBJ whole genome shotgun (WGS) entry which is preliminary data.</text>
</comment>
<dbReference type="InParanoid" id="A0A066VQ29"/>
<feature type="region of interest" description="Disordered" evidence="7">
    <location>
        <begin position="194"/>
        <end position="213"/>
    </location>
</feature>
<dbReference type="HOGENOM" id="CLU_298123_0_0_1"/>
<dbReference type="PROSITE" id="PS50112">
    <property type="entry name" value="PAS"/>
    <property type="match status" value="1"/>
</dbReference>
<accession>A0A066VQ29</accession>
<protein>
    <recommendedName>
        <fullName evidence="12">GATA-type domain-containing protein</fullName>
    </recommendedName>
</protein>
<keyword evidence="4" id="KW-0805">Transcription regulation</keyword>
<evidence type="ECO:0008006" key="12">
    <source>
        <dbReference type="Google" id="ProtNLM"/>
    </source>
</evidence>
<feature type="domain" description="GATA-type" evidence="9">
    <location>
        <begin position="762"/>
        <end position="795"/>
    </location>
</feature>
<evidence type="ECO:0000313" key="10">
    <source>
        <dbReference type="EMBL" id="KDN40705.1"/>
    </source>
</evidence>
<dbReference type="OrthoDB" id="2162994at2759"/>
<evidence type="ECO:0000256" key="1">
    <source>
        <dbReference type="ARBA" id="ARBA00022723"/>
    </source>
</evidence>
<feature type="region of interest" description="Disordered" evidence="7">
    <location>
        <begin position="804"/>
        <end position="877"/>
    </location>
</feature>
<dbReference type="PANTHER" id="PTHR47172">
    <property type="entry name" value="OS01G0976800 PROTEIN"/>
    <property type="match status" value="1"/>
</dbReference>
<evidence type="ECO:0000256" key="5">
    <source>
        <dbReference type="ARBA" id="ARBA00023163"/>
    </source>
</evidence>
<dbReference type="GO" id="GO:0043565">
    <property type="term" value="F:sequence-specific DNA binding"/>
    <property type="evidence" value="ECO:0007669"/>
    <property type="project" value="InterPro"/>
</dbReference>
<keyword evidence="2 6" id="KW-0863">Zinc-finger</keyword>
<dbReference type="SMART" id="SM00401">
    <property type="entry name" value="ZnF_GATA"/>
    <property type="match status" value="1"/>
</dbReference>
<dbReference type="STRING" id="1037660.A0A066VQ29"/>
<feature type="region of interest" description="Disordered" evidence="7">
    <location>
        <begin position="767"/>
        <end position="786"/>
    </location>
</feature>
<dbReference type="InterPro" id="IPR035965">
    <property type="entry name" value="PAS-like_dom_sf"/>
</dbReference>
<dbReference type="InterPro" id="IPR013088">
    <property type="entry name" value="Znf_NHR/GATA"/>
</dbReference>
<evidence type="ECO:0000313" key="11">
    <source>
        <dbReference type="Proteomes" id="UP000027361"/>
    </source>
</evidence>
<dbReference type="OMA" id="NGHTHAG"/>
<dbReference type="PROSITE" id="PS00344">
    <property type="entry name" value="GATA_ZN_FINGER_1"/>
    <property type="match status" value="1"/>
</dbReference>
<proteinExistence type="predicted"/>
<feature type="region of interest" description="Disordered" evidence="7">
    <location>
        <begin position="1"/>
        <end position="42"/>
    </location>
</feature>
<dbReference type="InterPro" id="IPR000679">
    <property type="entry name" value="Znf_GATA"/>
</dbReference>
<keyword evidence="3" id="KW-0862">Zinc</keyword>
<keyword evidence="11" id="KW-1185">Reference proteome</keyword>
<feature type="compositionally biased region" description="Low complexity" evidence="7">
    <location>
        <begin position="123"/>
        <end position="134"/>
    </location>
</feature>
<feature type="compositionally biased region" description="Low complexity" evidence="7">
    <location>
        <begin position="77"/>
        <end position="98"/>
    </location>
</feature>
<feature type="region of interest" description="Disordered" evidence="7">
    <location>
        <begin position="694"/>
        <end position="722"/>
    </location>
</feature>
<feature type="compositionally biased region" description="Low complexity" evidence="7">
    <location>
        <begin position="919"/>
        <end position="935"/>
    </location>
</feature>
<sequence length="1009" mass="107830">MEPPVSSIRSNGDGMDSHHPQRHHMYAVGGASSSGTGGVSSSGAGSGYFSISAGQGHGLSPRYRSLYSHEYYPYPSPGGSVSSGSTASGSGYLSSGNYGHHHQQHTASQMQPPSAAHHEHHPVQQQRSYSVSSSNLPATTPGFDPYLLAATSGSSPALSTVVATRRSFGESPQLPHQHQASHYPSSGKIQTAVESLGSHTSAEDATPVHTSPLLGSTETITAATAAAMQDRRPSLGALSAAAAASRNGTAWMAVPFKQKHSPFPLPLSERVAGGVSSLVHKKSETLQQSTVAGGGVAGDASGKMLRYDPADNLDFFEEVEDSLQDSIKVDLGKTRCYWNILALTDDDDLKMVYCDPTLQEHLGSELPQFLGTSFFNYVHEEELEQCKADIRRSITNRTLTGDLSRVRYCRVPEIRRRLGCKAPPIAPNSDAYVYDQSYVTIDIVINWVGERLALAFYHAITDQSPQDNSITQKTEWTNWCGAPKKVFTMRQCDMLWKQVSRYVPRSPSPGSPLRYVFQIHRAENNGDILFSWPPPRLFPKPVDEMALAHSTFTTYSDGSYFADDFAKMTQGFLPTFDQAARNAGSVPPDQPQTSCTRRYRLQHTLTSEGLTRKVDGIVVPYGSLVFTCSHIVSEEAMSRYRTRNDGLTSTSTITASYDLGNGSAADRKYTGSPGITAAAQLLMGTADQAAQAAAATGAQHNQQDWNTSSYGGGGGAAAAGGAAPLDSLADASEKRERLEQAMQRSQGQGSVATLAAVAAAAAAQTKSCTSCGTSNSPEWRKGPTGKKTLCNACGLRFARQMARQRRKAEGAGGGGGGDASSKLSKANGGKGAKGKGKGKGKGKDPGPGTGAAGASSTKAKKLRDFGSNPTRDDEPAVHAYDPQQYQQLEGANEMLPQNGHAAYHLPPQSSVHSAHSTFSASPHSPHQQQQACHPQGLGAYPSCQQPQNNRAQLYGSTSDGDHTYSHPHSHPTHHENEFSQPADHQHLRHSQQQQQPYDAYFPFGGHSAQ</sequence>
<feature type="compositionally biased region" description="Polar residues" evidence="7">
    <location>
        <begin position="942"/>
        <end position="958"/>
    </location>
</feature>
<evidence type="ECO:0000259" key="9">
    <source>
        <dbReference type="PROSITE" id="PS50114"/>
    </source>
</evidence>
<dbReference type="PROSITE" id="PS50114">
    <property type="entry name" value="GATA_ZN_FINGER_2"/>
    <property type="match status" value="1"/>
</dbReference>
<dbReference type="Pfam" id="PF00320">
    <property type="entry name" value="GATA"/>
    <property type="match status" value="1"/>
</dbReference>
<keyword evidence="1" id="KW-0479">Metal-binding</keyword>
<dbReference type="InterPro" id="IPR000014">
    <property type="entry name" value="PAS"/>
</dbReference>
<dbReference type="GO" id="GO:0006355">
    <property type="term" value="P:regulation of DNA-templated transcription"/>
    <property type="evidence" value="ECO:0007669"/>
    <property type="project" value="InterPro"/>
</dbReference>
<dbReference type="EMBL" id="JMSN01000088">
    <property type="protein sequence ID" value="KDN40705.1"/>
    <property type="molecule type" value="Genomic_DNA"/>
</dbReference>
<evidence type="ECO:0000256" key="6">
    <source>
        <dbReference type="PROSITE-ProRule" id="PRU00094"/>
    </source>
</evidence>
<name>A0A066VQ29_TILAU</name>
<dbReference type="Gene3D" id="3.30.50.10">
    <property type="entry name" value="Erythroid Transcription Factor GATA-1, subunit A"/>
    <property type="match status" value="1"/>
</dbReference>
<organism evidence="10 11">
    <name type="scientific">Tilletiaria anomala (strain ATCC 24038 / CBS 436.72 / UBC 951)</name>
    <dbReference type="NCBI Taxonomy" id="1037660"/>
    <lineage>
        <taxon>Eukaryota</taxon>
        <taxon>Fungi</taxon>
        <taxon>Dikarya</taxon>
        <taxon>Basidiomycota</taxon>
        <taxon>Ustilaginomycotina</taxon>
        <taxon>Exobasidiomycetes</taxon>
        <taxon>Georgefischeriales</taxon>
        <taxon>Tilletiariaceae</taxon>
        <taxon>Tilletiaria</taxon>
    </lineage>
</organism>
<dbReference type="Proteomes" id="UP000027361">
    <property type="component" value="Unassembled WGS sequence"/>
</dbReference>
<dbReference type="GeneID" id="25265019"/>
<dbReference type="SUPFAM" id="SSF55785">
    <property type="entry name" value="PYP-like sensor domain (PAS domain)"/>
    <property type="match status" value="1"/>
</dbReference>
<dbReference type="PANTHER" id="PTHR47172:SF24">
    <property type="entry name" value="GATA ZINC FINGER DOMAIN-CONTAINING PROTEIN 14-RELATED"/>
    <property type="match status" value="1"/>
</dbReference>
<gene>
    <name evidence="10" type="ORF">K437DRAFT_258573</name>
</gene>
<evidence type="ECO:0000256" key="7">
    <source>
        <dbReference type="SAM" id="MobiDB-lite"/>
    </source>
</evidence>
<dbReference type="RefSeq" id="XP_013241482.1">
    <property type="nucleotide sequence ID" value="XM_013386028.1"/>
</dbReference>
<dbReference type="GO" id="GO:0008270">
    <property type="term" value="F:zinc ion binding"/>
    <property type="evidence" value="ECO:0007669"/>
    <property type="project" value="UniProtKB-KW"/>
</dbReference>
<feature type="compositionally biased region" description="Polar residues" evidence="7">
    <location>
        <begin position="767"/>
        <end position="777"/>
    </location>
</feature>
<reference evidence="10 11" key="1">
    <citation type="submission" date="2014-05" db="EMBL/GenBank/DDBJ databases">
        <title>Draft genome sequence of a rare smut relative, Tilletiaria anomala UBC 951.</title>
        <authorList>
            <consortium name="DOE Joint Genome Institute"/>
            <person name="Toome M."/>
            <person name="Kuo A."/>
            <person name="Henrissat B."/>
            <person name="Lipzen A."/>
            <person name="Tritt A."/>
            <person name="Yoshinaga Y."/>
            <person name="Zane M."/>
            <person name="Barry K."/>
            <person name="Grigoriev I.V."/>
            <person name="Spatafora J.W."/>
            <person name="Aimea M.C."/>
        </authorList>
    </citation>
    <scope>NUCLEOTIDE SEQUENCE [LARGE SCALE GENOMIC DNA]</scope>
    <source>
        <strain evidence="10 11">UBC 951</strain>
    </source>
</reference>
<evidence type="ECO:0000256" key="4">
    <source>
        <dbReference type="ARBA" id="ARBA00023015"/>
    </source>
</evidence>
<dbReference type="Gene3D" id="3.30.450.20">
    <property type="entry name" value="PAS domain"/>
    <property type="match status" value="1"/>
</dbReference>
<feature type="region of interest" description="Disordered" evidence="7">
    <location>
        <begin position="898"/>
        <end position="1009"/>
    </location>
</feature>
<evidence type="ECO:0000259" key="8">
    <source>
        <dbReference type="PROSITE" id="PS50112"/>
    </source>
</evidence>